<evidence type="ECO:0000313" key="8">
    <source>
        <dbReference type="EMBL" id="UOO93227.1"/>
    </source>
</evidence>
<dbReference type="InterPro" id="IPR007016">
    <property type="entry name" value="O-antigen_ligase-rel_domated"/>
</dbReference>
<evidence type="ECO:0000256" key="4">
    <source>
        <dbReference type="ARBA" id="ARBA00023136"/>
    </source>
</evidence>
<dbReference type="Proteomes" id="UP000832034">
    <property type="component" value="Chromosome"/>
</dbReference>
<evidence type="ECO:0000256" key="1">
    <source>
        <dbReference type="ARBA" id="ARBA00004141"/>
    </source>
</evidence>
<gene>
    <name evidence="8" type="ORF">LVJ81_04130</name>
</gene>
<feature type="transmembrane region" description="Helical" evidence="5">
    <location>
        <begin position="412"/>
        <end position="428"/>
    </location>
</feature>
<dbReference type="Pfam" id="PF11846">
    <property type="entry name" value="Wzy_C_2"/>
    <property type="match status" value="1"/>
</dbReference>
<feature type="transmembrane region" description="Helical" evidence="5">
    <location>
        <begin position="448"/>
        <end position="466"/>
    </location>
</feature>
<dbReference type="PANTHER" id="PTHR37422:SF21">
    <property type="entry name" value="EXOQ-LIKE PROTEIN"/>
    <property type="match status" value="1"/>
</dbReference>
<feature type="transmembrane region" description="Helical" evidence="5">
    <location>
        <begin position="138"/>
        <end position="160"/>
    </location>
</feature>
<dbReference type="RefSeq" id="WP_019957562.1">
    <property type="nucleotide sequence ID" value="NZ_CP091512.1"/>
</dbReference>
<protein>
    <submittedName>
        <fullName evidence="8">Wzy polymerase domain-containing protein</fullName>
    </submittedName>
</protein>
<sequence>MFNGNIEQKTVVQIKAVRLCLGYILAVMAVMSVVVVPFLMNRRIGPQTGLIIESVSIILALLLVMGVALMGYLRHKPPLISMVFIGFAAWIAVQGRLLGLDWLSQIDLAAMVVLVAAVAAWALHSWQQESDVDVFRYLAWGLVLGVLLQSAVMWLQYFGLTKHFHGYLSYSQPTNIMGQLGQRNHLGHYLMWGMVVILYLQQARLMSRLLAALLIAWLGLSIGLIGSRTLIVYLLVIGFWACVWRLRVGKAWQASWYWTMGALLWVLAVQFGLKKVLAFFSGATTTTGLERVTAAKTVVDSARSVEWLKAWQAFLNSPWWGHGWGSGASQSFWRHGDGLLSARADVLFTHNHNTILQLLLEVGVIGCVGLLIGLLCLVWRCVVFAKRPESFAILAMVSVSLCHSLLEYPLWYVYFLLPFALFLALVPHHTHRYPTASPHSWHRLNMTLGILALVALLGTVRLLFVYQDIVSVYGIAKGESAQVAQQKKAQINALLKHEYLLYYYVGMALMERSFSPYQDMSVNNEVENARVVATYRPYPSYAIRWGMYQYRMGQRDEATAWLEQVWRYYPNQLDGHIKAMQNSPYYVDLLPLAQKRCLEYRERIKIKCSFAEAN</sequence>
<keyword evidence="3 5" id="KW-1133">Transmembrane helix</keyword>
<keyword evidence="9" id="KW-1185">Reference proteome</keyword>
<dbReference type="PANTHER" id="PTHR37422">
    <property type="entry name" value="TEICHURONIC ACID BIOSYNTHESIS PROTEIN TUAE"/>
    <property type="match status" value="1"/>
</dbReference>
<evidence type="ECO:0000259" key="6">
    <source>
        <dbReference type="Pfam" id="PF04932"/>
    </source>
</evidence>
<organism evidence="8 9">
    <name type="scientific">Vitreoscilla stercoraria</name>
    <dbReference type="NCBI Taxonomy" id="61"/>
    <lineage>
        <taxon>Bacteria</taxon>
        <taxon>Pseudomonadati</taxon>
        <taxon>Pseudomonadota</taxon>
        <taxon>Betaproteobacteria</taxon>
        <taxon>Neisseriales</taxon>
        <taxon>Neisseriaceae</taxon>
        <taxon>Vitreoscilla</taxon>
    </lineage>
</organism>
<feature type="transmembrane region" description="Helical" evidence="5">
    <location>
        <begin position="254"/>
        <end position="273"/>
    </location>
</feature>
<proteinExistence type="predicted"/>
<name>A0ABY4ECQ4_VITST</name>
<reference evidence="8" key="2">
    <citation type="journal article" date="2022" name="Res Sq">
        <title>Evolution of multicellular longitudinally dividing oral cavity symbionts (Neisseriaceae).</title>
        <authorList>
            <person name="Nyongesa S."/>
            <person name="Weber P."/>
            <person name="Bernet E."/>
            <person name="Pullido F."/>
            <person name="Nieckarz M."/>
            <person name="Delaby M."/>
            <person name="Nieves C."/>
            <person name="Viehboeck T."/>
            <person name="Krause N."/>
            <person name="Rivera-Millot A."/>
            <person name="Nakamura A."/>
            <person name="Vischer N."/>
            <person name="VanNieuwenhze M."/>
            <person name="Brun Y."/>
            <person name="Cava F."/>
            <person name="Bulgheresi S."/>
            <person name="Veyrier F."/>
        </authorList>
    </citation>
    <scope>NUCLEOTIDE SEQUENCE</scope>
    <source>
        <strain evidence="8">SAG 1488-6</strain>
    </source>
</reference>
<feature type="transmembrane region" description="Helical" evidence="5">
    <location>
        <begin position="209"/>
        <end position="242"/>
    </location>
</feature>
<feature type="transmembrane region" description="Helical" evidence="5">
    <location>
        <begin position="106"/>
        <end position="126"/>
    </location>
</feature>
<reference evidence="8" key="1">
    <citation type="submission" date="2021-12" db="EMBL/GenBank/DDBJ databases">
        <authorList>
            <person name="Veyrier F.J."/>
        </authorList>
    </citation>
    <scope>NUCLEOTIDE SEQUENCE</scope>
    <source>
        <strain evidence="8">SAG 1488-6</strain>
    </source>
</reference>
<feature type="domain" description="Virulence factor membrane-bound polymerase C-terminal" evidence="7">
    <location>
        <begin position="392"/>
        <end position="573"/>
    </location>
</feature>
<keyword evidence="4 5" id="KW-0472">Membrane</keyword>
<feature type="domain" description="O-antigen ligase-related" evidence="6">
    <location>
        <begin position="214"/>
        <end position="370"/>
    </location>
</feature>
<accession>A0ABY4ECQ4</accession>
<feature type="transmembrane region" description="Helical" evidence="5">
    <location>
        <begin position="16"/>
        <end position="39"/>
    </location>
</feature>
<evidence type="ECO:0000313" key="9">
    <source>
        <dbReference type="Proteomes" id="UP000832034"/>
    </source>
</evidence>
<dbReference type="InterPro" id="IPR021797">
    <property type="entry name" value="Wzy_C_2"/>
</dbReference>
<evidence type="ECO:0000256" key="3">
    <source>
        <dbReference type="ARBA" id="ARBA00022989"/>
    </source>
</evidence>
<dbReference type="Pfam" id="PF04932">
    <property type="entry name" value="Wzy_C"/>
    <property type="match status" value="1"/>
</dbReference>
<evidence type="ECO:0000256" key="5">
    <source>
        <dbReference type="SAM" id="Phobius"/>
    </source>
</evidence>
<feature type="transmembrane region" description="Helical" evidence="5">
    <location>
        <begin position="355"/>
        <end position="378"/>
    </location>
</feature>
<comment type="subcellular location">
    <subcellularLocation>
        <location evidence="1">Membrane</location>
        <topology evidence="1">Multi-pass membrane protein</topology>
    </subcellularLocation>
</comment>
<evidence type="ECO:0000256" key="2">
    <source>
        <dbReference type="ARBA" id="ARBA00022692"/>
    </source>
</evidence>
<evidence type="ECO:0000259" key="7">
    <source>
        <dbReference type="Pfam" id="PF11846"/>
    </source>
</evidence>
<feature type="transmembrane region" description="Helical" evidence="5">
    <location>
        <begin position="79"/>
        <end position="99"/>
    </location>
</feature>
<feature type="transmembrane region" description="Helical" evidence="5">
    <location>
        <begin position="186"/>
        <end position="203"/>
    </location>
</feature>
<dbReference type="EMBL" id="CP091512">
    <property type="protein sequence ID" value="UOO93227.1"/>
    <property type="molecule type" value="Genomic_DNA"/>
</dbReference>
<dbReference type="InterPro" id="IPR051533">
    <property type="entry name" value="WaaL-like"/>
</dbReference>
<keyword evidence="2 5" id="KW-0812">Transmembrane</keyword>
<feature type="transmembrane region" description="Helical" evidence="5">
    <location>
        <begin position="51"/>
        <end position="73"/>
    </location>
</feature>